<dbReference type="RefSeq" id="WP_026851027.1">
    <property type="nucleotide sequence ID" value="NZ_CP011454.1"/>
</dbReference>
<sequence length="155" mass="16826">MNDPMDTTGTGAPDRQARILEDLQDAVERMHVLSRSPQVIVASGRRDQGARPMAWQALFERSLGPKHPALAYRGVSAVRLQAVLAHGYDSEPTLAAGWACTRLGDAMSTGPVIQVFRTDRLPDDVSRALMGVIVFEEDGLSLAGVRALTQEFGLR</sequence>
<accession>A0A143BNX8</accession>
<dbReference type="Proteomes" id="UP000076404">
    <property type="component" value="Chromosome"/>
</dbReference>
<reference evidence="1 2" key="2">
    <citation type="journal article" date="2016" name="Environ. Microbiol. Rep.">
        <title>Metagenomic evidence for the presence of phototrophic Gemmatimonadetes bacteria in diverse environments.</title>
        <authorList>
            <person name="Zeng Y."/>
            <person name="Baumbach J."/>
            <person name="Barbosa E.G."/>
            <person name="Azevedo V."/>
            <person name="Zhang C."/>
            <person name="Koblizek M."/>
        </authorList>
    </citation>
    <scope>NUCLEOTIDE SEQUENCE [LARGE SCALE GENOMIC DNA]</scope>
    <source>
        <strain evidence="1 2">AP64</strain>
    </source>
</reference>
<organism evidence="1 2">
    <name type="scientific">Gemmatimonas phototrophica</name>
    <dbReference type="NCBI Taxonomy" id="1379270"/>
    <lineage>
        <taxon>Bacteria</taxon>
        <taxon>Pseudomonadati</taxon>
        <taxon>Gemmatimonadota</taxon>
        <taxon>Gemmatimonadia</taxon>
        <taxon>Gemmatimonadales</taxon>
        <taxon>Gemmatimonadaceae</taxon>
        <taxon>Gemmatimonas</taxon>
    </lineage>
</organism>
<evidence type="ECO:0000313" key="2">
    <source>
        <dbReference type="Proteomes" id="UP000076404"/>
    </source>
</evidence>
<reference evidence="1 2" key="1">
    <citation type="journal article" date="2014" name="Proc. Natl. Acad. Sci. U.S.A.">
        <title>Functional type 2 photosynthetic reaction centers found in the rare bacterial phylum Gemmatimonadetes.</title>
        <authorList>
            <person name="Zeng Y."/>
            <person name="Feng F."/>
            <person name="Medova H."/>
            <person name="Dean J."/>
            <person name="Koblizek M."/>
        </authorList>
    </citation>
    <scope>NUCLEOTIDE SEQUENCE [LARGE SCALE GENOMIC DNA]</scope>
    <source>
        <strain evidence="1 2">AP64</strain>
    </source>
</reference>
<dbReference type="KEGG" id="gph:GEMMAAP_19200"/>
<protein>
    <submittedName>
        <fullName evidence="1">Uncharacterized protein</fullName>
    </submittedName>
</protein>
<dbReference type="EMBL" id="CP011454">
    <property type="protein sequence ID" value="AMW06333.1"/>
    <property type="molecule type" value="Genomic_DNA"/>
</dbReference>
<keyword evidence="2" id="KW-1185">Reference proteome</keyword>
<proteinExistence type="predicted"/>
<dbReference type="STRING" id="1379270.GEMMAAP_19200"/>
<dbReference type="AlphaFoldDB" id="A0A143BNX8"/>
<gene>
    <name evidence="1" type="ORF">GEMMAAP_19200</name>
</gene>
<evidence type="ECO:0000313" key="1">
    <source>
        <dbReference type="EMBL" id="AMW06333.1"/>
    </source>
</evidence>
<name>A0A143BNX8_9BACT</name>